<comment type="caution">
    <text evidence="1">The sequence shown here is derived from an EMBL/GenBank/DDBJ whole genome shotgun (WGS) entry which is preliminary data.</text>
</comment>
<keyword evidence="2" id="KW-1185">Reference proteome</keyword>
<reference evidence="1" key="1">
    <citation type="submission" date="2022-07" db="EMBL/GenBank/DDBJ databases">
        <title>Genome Sequence of Lecanicillium saksenae.</title>
        <authorList>
            <person name="Buettner E."/>
        </authorList>
    </citation>
    <scope>NUCLEOTIDE SEQUENCE</scope>
    <source>
        <strain evidence="1">VT-O1</strain>
    </source>
</reference>
<evidence type="ECO:0000313" key="2">
    <source>
        <dbReference type="Proteomes" id="UP001148737"/>
    </source>
</evidence>
<gene>
    <name evidence="1" type="ORF">NLG97_g10470</name>
</gene>
<evidence type="ECO:0000313" key="1">
    <source>
        <dbReference type="EMBL" id="KAJ3473178.1"/>
    </source>
</evidence>
<sequence>MSKWTFSVPEGYFDDGVALAAQLPGGKLTTRPLFALTPRDYPSDADTTDKRPWARFTEHVKALNRESPENVSYKIMFFTRHGQGYHNLKNEQVGNEAWDSHFSYLDGDEETTWFDAFLTPLGVAQATALSEHWLASIAADGLPVPQALYTSPLARCLQTSLHFIKPVMDAHGLPYRPTVKENLRERWTRHTCDKRRPRSWIAENWPACVIEDGFREDDLLCTLPDEETAAENEARNLAALADVFEARDGAEVVSWTFHSLAMQALLGCLGVPEFNVQPATTIALLVRGEKGE</sequence>
<organism evidence="1 2">
    <name type="scientific">Lecanicillium saksenae</name>
    <dbReference type="NCBI Taxonomy" id="468837"/>
    <lineage>
        <taxon>Eukaryota</taxon>
        <taxon>Fungi</taxon>
        <taxon>Dikarya</taxon>
        <taxon>Ascomycota</taxon>
        <taxon>Pezizomycotina</taxon>
        <taxon>Sordariomycetes</taxon>
        <taxon>Hypocreomycetidae</taxon>
        <taxon>Hypocreales</taxon>
        <taxon>Cordycipitaceae</taxon>
        <taxon>Lecanicillium</taxon>
    </lineage>
</organism>
<protein>
    <submittedName>
        <fullName evidence="1">Uncharacterized protein</fullName>
    </submittedName>
</protein>
<dbReference type="Proteomes" id="UP001148737">
    <property type="component" value="Unassembled WGS sequence"/>
</dbReference>
<dbReference type="EMBL" id="JANAKD010002633">
    <property type="protein sequence ID" value="KAJ3473178.1"/>
    <property type="molecule type" value="Genomic_DNA"/>
</dbReference>
<proteinExistence type="predicted"/>
<accession>A0ACC1QEE3</accession>
<name>A0ACC1QEE3_9HYPO</name>